<organism evidence="1 2">
    <name type="scientific">Dentiscutata heterogama</name>
    <dbReference type="NCBI Taxonomy" id="1316150"/>
    <lineage>
        <taxon>Eukaryota</taxon>
        <taxon>Fungi</taxon>
        <taxon>Fungi incertae sedis</taxon>
        <taxon>Mucoromycota</taxon>
        <taxon>Glomeromycotina</taxon>
        <taxon>Glomeromycetes</taxon>
        <taxon>Diversisporales</taxon>
        <taxon>Gigasporaceae</taxon>
        <taxon>Dentiscutata</taxon>
    </lineage>
</organism>
<dbReference type="Proteomes" id="UP000789702">
    <property type="component" value="Unassembled WGS sequence"/>
</dbReference>
<accession>A0ACA9QWL7</accession>
<evidence type="ECO:0000313" key="2">
    <source>
        <dbReference type="Proteomes" id="UP000789702"/>
    </source>
</evidence>
<feature type="non-terminal residue" evidence="1">
    <location>
        <position position="1"/>
    </location>
</feature>
<evidence type="ECO:0000313" key="1">
    <source>
        <dbReference type="EMBL" id="CAG8766958.1"/>
    </source>
</evidence>
<name>A0ACA9QWL7_9GLOM</name>
<keyword evidence="2" id="KW-1185">Reference proteome</keyword>
<protein>
    <submittedName>
        <fullName evidence="1">3475_t:CDS:1</fullName>
    </submittedName>
</protein>
<gene>
    <name evidence="1" type="ORF">DHETER_LOCUS15621</name>
</gene>
<proteinExistence type="predicted"/>
<sequence>CVLEVGRREIGYSKIGREGLGWVTDCIDYFVHSFQVEVQFVEGYSIVYPLRL</sequence>
<dbReference type="EMBL" id="CAJVPU010054441">
    <property type="protein sequence ID" value="CAG8766958.1"/>
    <property type="molecule type" value="Genomic_DNA"/>
</dbReference>
<comment type="caution">
    <text evidence="1">The sequence shown here is derived from an EMBL/GenBank/DDBJ whole genome shotgun (WGS) entry which is preliminary data.</text>
</comment>
<feature type="non-terminal residue" evidence="1">
    <location>
        <position position="52"/>
    </location>
</feature>
<reference evidence="1" key="1">
    <citation type="submission" date="2021-06" db="EMBL/GenBank/DDBJ databases">
        <authorList>
            <person name="Kallberg Y."/>
            <person name="Tangrot J."/>
            <person name="Rosling A."/>
        </authorList>
    </citation>
    <scope>NUCLEOTIDE SEQUENCE</scope>
    <source>
        <strain evidence="1">IL203A</strain>
    </source>
</reference>